<evidence type="ECO:0000313" key="1">
    <source>
        <dbReference type="EMBL" id="KHN74976.1"/>
    </source>
</evidence>
<dbReference type="EMBL" id="JPKZ01002802">
    <property type="protein sequence ID" value="KHN74976.1"/>
    <property type="molecule type" value="Genomic_DNA"/>
</dbReference>
<proteinExistence type="predicted"/>
<sequence>MVVSIYKCKFVLAEDIGTSNSTYRNAPLSLRSCNSILSPIGLPALALASNYFPAIADYFGPSKGIVPLTRSCIDPNDCPKAVRG</sequence>
<comment type="caution">
    <text evidence="1">The sequence shown here is derived from an EMBL/GenBank/DDBJ whole genome shotgun (WGS) entry which is preliminary data.</text>
</comment>
<name>A0A0B2UV38_TOXCA</name>
<accession>A0A0B2UV38</accession>
<reference evidence="1 2" key="1">
    <citation type="submission" date="2014-11" db="EMBL/GenBank/DDBJ databases">
        <title>Genetic blueprint of the zoonotic pathogen Toxocara canis.</title>
        <authorList>
            <person name="Zhu X.-Q."/>
            <person name="Korhonen P.K."/>
            <person name="Cai H."/>
            <person name="Young N.D."/>
            <person name="Nejsum P."/>
            <person name="von Samson-Himmelstjerna G."/>
            <person name="Boag P.R."/>
            <person name="Tan P."/>
            <person name="Li Q."/>
            <person name="Min J."/>
            <person name="Yang Y."/>
            <person name="Wang X."/>
            <person name="Fang X."/>
            <person name="Hall R.S."/>
            <person name="Hofmann A."/>
            <person name="Sternberg P.W."/>
            <person name="Jex A.R."/>
            <person name="Gasser R.B."/>
        </authorList>
    </citation>
    <scope>NUCLEOTIDE SEQUENCE [LARGE SCALE GENOMIC DNA]</scope>
    <source>
        <strain evidence="1">PN_DK_2014</strain>
    </source>
</reference>
<evidence type="ECO:0000313" key="2">
    <source>
        <dbReference type="Proteomes" id="UP000031036"/>
    </source>
</evidence>
<gene>
    <name evidence="1" type="ORF">Tcan_17442</name>
</gene>
<dbReference type="Proteomes" id="UP000031036">
    <property type="component" value="Unassembled WGS sequence"/>
</dbReference>
<organism evidence="1 2">
    <name type="scientific">Toxocara canis</name>
    <name type="common">Canine roundworm</name>
    <dbReference type="NCBI Taxonomy" id="6265"/>
    <lineage>
        <taxon>Eukaryota</taxon>
        <taxon>Metazoa</taxon>
        <taxon>Ecdysozoa</taxon>
        <taxon>Nematoda</taxon>
        <taxon>Chromadorea</taxon>
        <taxon>Rhabditida</taxon>
        <taxon>Spirurina</taxon>
        <taxon>Ascaridomorpha</taxon>
        <taxon>Ascaridoidea</taxon>
        <taxon>Toxocaridae</taxon>
        <taxon>Toxocara</taxon>
    </lineage>
</organism>
<protein>
    <submittedName>
        <fullName evidence="1">Uncharacterized protein</fullName>
    </submittedName>
</protein>
<keyword evidence="2" id="KW-1185">Reference proteome</keyword>
<dbReference type="AlphaFoldDB" id="A0A0B2UV38"/>